<evidence type="ECO:0000259" key="3">
    <source>
        <dbReference type="Pfam" id="PF00588"/>
    </source>
</evidence>
<dbReference type="InterPro" id="IPR001537">
    <property type="entry name" value="SpoU_MeTrfase"/>
</dbReference>
<dbReference type="GO" id="GO:0005829">
    <property type="term" value="C:cytosol"/>
    <property type="evidence" value="ECO:0007669"/>
    <property type="project" value="TreeGrafter"/>
</dbReference>
<dbReference type="Proteomes" id="UP000593915">
    <property type="component" value="Chromosome"/>
</dbReference>
<keyword evidence="1 4" id="KW-0489">Methyltransferase</keyword>
<name>A0A7S6WS20_9SPIR</name>
<accession>A0A7S6WS20</accession>
<gene>
    <name evidence="4" type="primary">rlmB</name>
    <name evidence="4" type="ORF">IFE08_06485</name>
</gene>
<dbReference type="SUPFAM" id="SSF55315">
    <property type="entry name" value="L30e-like"/>
    <property type="match status" value="1"/>
</dbReference>
<organism evidence="4 5">
    <name type="scientific">Treponema pedis</name>
    <dbReference type="NCBI Taxonomy" id="409322"/>
    <lineage>
        <taxon>Bacteria</taxon>
        <taxon>Pseudomonadati</taxon>
        <taxon>Spirochaetota</taxon>
        <taxon>Spirochaetia</taxon>
        <taxon>Spirochaetales</taxon>
        <taxon>Treponemataceae</taxon>
        <taxon>Treponema</taxon>
    </lineage>
</organism>
<protein>
    <submittedName>
        <fullName evidence="4">23S rRNA (Guanosine(2251)-2'-O)-methyltransferase RlmB</fullName>
    </submittedName>
</protein>
<dbReference type="InterPro" id="IPR029028">
    <property type="entry name" value="Alpha/beta_knot_MTases"/>
</dbReference>
<dbReference type="InterPro" id="IPR004441">
    <property type="entry name" value="rRNA_MeTrfase_TrmH"/>
</dbReference>
<dbReference type="RefSeq" id="WP_194077464.1">
    <property type="nucleotide sequence ID" value="NZ_CP061839.1"/>
</dbReference>
<dbReference type="Pfam" id="PF00588">
    <property type="entry name" value="SpoU_methylase"/>
    <property type="match status" value="1"/>
</dbReference>
<proteinExistence type="predicted"/>
<dbReference type="CDD" id="cd18103">
    <property type="entry name" value="SpoU-like_RlmB"/>
    <property type="match status" value="1"/>
</dbReference>
<sequence length="258" mass="28668">MKKIITGFHSIDEILKAEKFVREKNEKTFSSFEIVYSKTGPRVKKILELAKNLKVPIRQEDEKCLNSYTEHLPEQLKNHRGIILILETEKESMNLTLEEFSARMFQKETAIAVILDSITDPHNIGSIIRSADQFDIDGIIVPENKSAGGFETIAKTSAGASAWIPIITVPNLVRAAERLKKDGFWIYGADAGGIPVSKEDFPKKTVLVMGSEGSGISRLLEESCDKIISIPTQGKLDSLNVSVAAGILFYEIRKSMNK</sequence>
<dbReference type="GO" id="GO:0008173">
    <property type="term" value="F:RNA methyltransferase activity"/>
    <property type="evidence" value="ECO:0007669"/>
    <property type="project" value="InterPro"/>
</dbReference>
<dbReference type="AlphaFoldDB" id="A0A7S6WS20"/>
<dbReference type="GO" id="GO:0032259">
    <property type="term" value="P:methylation"/>
    <property type="evidence" value="ECO:0007669"/>
    <property type="project" value="UniProtKB-KW"/>
</dbReference>
<evidence type="ECO:0000256" key="1">
    <source>
        <dbReference type="ARBA" id="ARBA00022603"/>
    </source>
</evidence>
<dbReference type="PANTHER" id="PTHR46429:SF1">
    <property type="entry name" value="23S RRNA (GUANOSINE-2'-O-)-METHYLTRANSFERASE RLMB"/>
    <property type="match status" value="1"/>
</dbReference>
<reference evidence="4 5" key="1">
    <citation type="submission" date="2020-09" db="EMBL/GenBank/DDBJ databases">
        <title>Characterization of Treponema spp. from bovine digital dermatitis in Korea.</title>
        <authorList>
            <person name="Espiritu H.M."/>
            <person name="Cho Y.I."/>
            <person name="Mamuad L."/>
        </authorList>
    </citation>
    <scope>NUCLEOTIDE SEQUENCE [LARGE SCALE GENOMIC DNA]</scope>
    <source>
        <strain evidence="4 5">KS1</strain>
    </source>
</reference>
<evidence type="ECO:0000256" key="2">
    <source>
        <dbReference type="ARBA" id="ARBA00022679"/>
    </source>
</evidence>
<dbReference type="InterPro" id="IPR029064">
    <property type="entry name" value="Ribosomal_eL30-like_sf"/>
</dbReference>
<dbReference type="InterPro" id="IPR029026">
    <property type="entry name" value="tRNA_m1G_MTases_N"/>
</dbReference>
<dbReference type="Gene3D" id="3.30.1330.30">
    <property type="match status" value="1"/>
</dbReference>
<dbReference type="GO" id="GO:0006396">
    <property type="term" value="P:RNA processing"/>
    <property type="evidence" value="ECO:0007669"/>
    <property type="project" value="InterPro"/>
</dbReference>
<keyword evidence="2 4" id="KW-0808">Transferase</keyword>
<dbReference type="SUPFAM" id="SSF75217">
    <property type="entry name" value="alpha/beta knot"/>
    <property type="match status" value="1"/>
</dbReference>
<evidence type="ECO:0000313" key="5">
    <source>
        <dbReference type="Proteomes" id="UP000593915"/>
    </source>
</evidence>
<dbReference type="NCBIfam" id="TIGR00186">
    <property type="entry name" value="rRNA_methyl_3"/>
    <property type="match status" value="1"/>
</dbReference>
<dbReference type="PANTHER" id="PTHR46429">
    <property type="entry name" value="23S RRNA (GUANOSINE-2'-O-)-METHYLTRANSFERASE RLMB"/>
    <property type="match status" value="1"/>
</dbReference>
<evidence type="ECO:0000313" key="4">
    <source>
        <dbReference type="EMBL" id="QOW61974.1"/>
    </source>
</evidence>
<feature type="domain" description="tRNA/rRNA methyltransferase SpoU type" evidence="3">
    <location>
        <begin position="111"/>
        <end position="250"/>
    </location>
</feature>
<dbReference type="Gene3D" id="3.40.1280.10">
    <property type="match status" value="1"/>
</dbReference>
<dbReference type="EMBL" id="CP061839">
    <property type="protein sequence ID" value="QOW61974.1"/>
    <property type="molecule type" value="Genomic_DNA"/>
</dbReference>
<dbReference type="GO" id="GO:0003723">
    <property type="term" value="F:RNA binding"/>
    <property type="evidence" value="ECO:0007669"/>
    <property type="project" value="InterPro"/>
</dbReference>